<keyword evidence="2" id="KW-0698">rRNA processing</keyword>
<dbReference type="PROSITE" id="PS50082">
    <property type="entry name" value="WD_REPEATS_2"/>
    <property type="match status" value="1"/>
</dbReference>
<dbReference type="GO" id="GO:0030686">
    <property type="term" value="C:90S preribosome"/>
    <property type="evidence" value="ECO:0007669"/>
    <property type="project" value="TreeGrafter"/>
</dbReference>
<proteinExistence type="predicted"/>
<gene>
    <name evidence="9" type="ORF">POVCU1_004670</name>
</gene>
<feature type="compositionally biased region" description="Basic and acidic residues" evidence="7">
    <location>
        <begin position="765"/>
        <end position="786"/>
    </location>
</feature>
<dbReference type="PANTHER" id="PTHR14085:SF3">
    <property type="entry name" value="WD REPEAT-CONTAINING PROTEIN 46"/>
    <property type="match status" value="1"/>
</dbReference>
<evidence type="ECO:0000256" key="6">
    <source>
        <dbReference type="PROSITE-ProRule" id="PRU00221"/>
    </source>
</evidence>
<feature type="region of interest" description="Disordered" evidence="7">
    <location>
        <begin position="526"/>
        <end position="606"/>
    </location>
</feature>
<evidence type="ECO:0000313" key="9">
    <source>
        <dbReference type="EMBL" id="SBS81094.1"/>
    </source>
</evidence>
<dbReference type="InterPro" id="IPR012952">
    <property type="entry name" value="BING4_C_dom"/>
</dbReference>
<dbReference type="GO" id="GO:0032040">
    <property type="term" value="C:small-subunit processome"/>
    <property type="evidence" value="ECO:0007669"/>
    <property type="project" value="TreeGrafter"/>
</dbReference>
<evidence type="ECO:0000256" key="7">
    <source>
        <dbReference type="SAM" id="MobiDB-lite"/>
    </source>
</evidence>
<organism evidence="9 10">
    <name type="scientific">Plasmodium ovale curtisi</name>
    <dbReference type="NCBI Taxonomy" id="864141"/>
    <lineage>
        <taxon>Eukaryota</taxon>
        <taxon>Sar</taxon>
        <taxon>Alveolata</taxon>
        <taxon>Apicomplexa</taxon>
        <taxon>Aconoidasida</taxon>
        <taxon>Haemosporida</taxon>
        <taxon>Plasmodiidae</taxon>
        <taxon>Plasmodium</taxon>
        <taxon>Plasmodium (Plasmodium)</taxon>
    </lineage>
</organism>
<protein>
    <submittedName>
        <fullName evidence="9">U3 small nucleolar RNA-associated protein 7, putative (UTP7)</fullName>
    </submittedName>
</protein>
<dbReference type="SMART" id="SM00320">
    <property type="entry name" value="WD40"/>
    <property type="match status" value="3"/>
</dbReference>
<dbReference type="InterPro" id="IPR001680">
    <property type="entry name" value="WD40_rpt"/>
</dbReference>
<comment type="subcellular location">
    <subcellularLocation>
        <location evidence="1">Nucleus</location>
        <location evidence="1">Nucleolus</location>
    </subcellularLocation>
</comment>
<dbReference type="Proteomes" id="UP000078546">
    <property type="component" value="Unassembled WGS sequence"/>
</dbReference>
<feature type="domain" description="BING4 C-terminal" evidence="8">
    <location>
        <begin position="418"/>
        <end position="505"/>
    </location>
</feature>
<feature type="compositionally biased region" description="Basic and acidic residues" evidence="7">
    <location>
        <begin position="590"/>
        <end position="606"/>
    </location>
</feature>
<dbReference type="GO" id="GO:0000462">
    <property type="term" value="P:maturation of SSU-rRNA from tricistronic rRNA transcript (SSU-rRNA, 5.8S rRNA, LSU-rRNA)"/>
    <property type="evidence" value="ECO:0007669"/>
    <property type="project" value="TreeGrafter"/>
</dbReference>
<feature type="compositionally biased region" description="Polar residues" evidence="7">
    <location>
        <begin position="115"/>
        <end position="130"/>
    </location>
</feature>
<feature type="region of interest" description="Disordered" evidence="7">
    <location>
        <begin position="734"/>
        <end position="883"/>
    </location>
</feature>
<keyword evidence="5" id="KW-0539">Nucleus</keyword>
<keyword evidence="4" id="KW-0677">Repeat</keyword>
<dbReference type="InterPro" id="IPR015943">
    <property type="entry name" value="WD40/YVTN_repeat-like_dom_sf"/>
</dbReference>
<dbReference type="Pfam" id="PF08149">
    <property type="entry name" value="BING4CT"/>
    <property type="match status" value="1"/>
</dbReference>
<reference evidence="10" key="1">
    <citation type="submission" date="2016-05" db="EMBL/GenBank/DDBJ databases">
        <authorList>
            <person name="Naeem Raeece"/>
        </authorList>
    </citation>
    <scope>NUCLEOTIDE SEQUENCE [LARGE SCALE GENOMIC DNA]</scope>
</reference>
<evidence type="ECO:0000256" key="3">
    <source>
        <dbReference type="ARBA" id="ARBA00022574"/>
    </source>
</evidence>
<feature type="compositionally biased region" description="Acidic residues" evidence="7">
    <location>
        <begin position="800"/>
        <end position="820"/>
    </location>
</feature>
<feature type="compositionally biased region" description="Basic and acidic residues" evidence="7">
    <location>
        <begin position="821"/>
        <end position="847"/>
    </location>
</feature>
<feature type="region of interest" description="Disordered" evidence="7">
    <location>
        <begin position="109"/>
        <end position="136"/>
    </location>
</feature>
<feature type="compositionally biased region" description="Basic residues" evidence="7">
    <location>
        <begin position="754"/>
        <end position="764"/>
    </location>
</feature>
<dbReference type="Gene3D" id="2.130.10.10">
    <property type="entry name" value="YVTN repeat-like/Quinoprotein amine dehydrogenase"/>
    <property type="match status" value="1"/>
</dbReference>
<dbReference type="SMART" id="SM01033">
    <property type="entry name" value="BING4CT"/>
    <property type="match status" value="1"/>
</dbReference>
<accession>A0A1A8VLB7</accession>
<dbReference type="InterPro" id="IPR036322">
    <property type="entry name" value="WD40_repeat_dom_sf"/>
</dbReference>
<dbReference type="GO" id="GO:0005681">
    <property type="term" value="C:spliceosomal complex"/>
    <property type="evidence" value="ECO:0007669"/>
    <property type="project" value="InterPro"/>
</dbReference>
<dbReference type="FunFam" id="2.130.10.10:FF:000378">
    <property type="entry name" value="U3 small nucleolar RNA-associated protein 7"/>
    <property type="match status" value="1"/>
</dbReference>
<evidence type="ECO:0000259" key="8">
    <source>
        <dbReference type="SMART" id="SM01033"/>
    </source>
</evidence>
<dbReference type="EMBL" id="FLQV01000091">
    <property type="protein sequence ID" value="SBS81094.1"/>
    <property type="molecule type" value="Genomic_DNA"/>
</dbReference>
<dbReference type="SUPFAM" id="SSF50978">
    <property type="entry name" value="WD40 repeat-like"/>
    <property type="match status" value="1"/>
</dbReference>
<evidence type="ECO:0000256" key="4">
    <source>
        <dbReference type="ARBA" id="ARBA00022737"/>
    </source>
</evidence>
<evidence type="ECO:0000313" key="10">
    <source>
        <dbReference type="Proteomes" id="UP000078546"/>
    </source>
</evidence>
<name>A0A1A8VLB7_PLAOA</name>
<evidence type="ECO:0000256" key="5">
    <source>
        <dbReference type="ARBA" id="ARBA00023242"/>
    </source>
</evidence>
<dbReference type="GO" id="GO:0000398">
    <property type="term" value="P:mRNA splicing, via spliceosome"/>
    <property type="evidence" value="ECO:0007669"/>
    <property type="project" value="InterPro"/>
</dbReference>
<dbReference type="InterPro" id="IPR040315">
    <property type="entry name" value="WDR46/Utp7"/>
</dbReference>
<feature type="compositionally biased region" description="Low complexity" evidence="7">
    <location>
        <begin position="540"/>
        <end position="552"/>
    </location>
</feature>
<keyword evidence="3 6" id="KW-0853">WD repeat</keyword>
<dbReference type="AlphaFoldDB" id="A0A1A8VLB7"/>
<feature type="repeat" description="WD" evidence="6">
    <location>
        <begin position="341"/>
        <end position="380"/>
    </location>
</feature>
<evidence type="ECO:0000256" key="1">
    <source>
        <dbReference type="ARBA" id="ARBA00004604"/>
    </source>
</evidence>
<dbReference type="InterPro" id="IPR006973">
    <property type="entry name" value="Cwf_Cwc_15"/>
</dbReference>
<dbReference type="PANTHER" id="PTHR14085">
    <property type="entry name" value="WD-REPEAT PROTEIN BING4"/>
    <property type="match status" value="1"/>
</dbReference>
<evidence type="ECO:0000256" key="2">
    <source>
        <dbReference type="ARBA" id="ARBA00022552"/>
    </source>
</evidence>
<sequence>MEEDGRNKEKDNRDRNKVVKGIRERIRKKEDLGIGQVSSCPLVDVKGVPVENLPNCKNIRKVQIKRKIGKDVKLAILSSKKMAAHSKFQFESEGYIRYRDKETEGKSVMLDGKNGNISQGDDANKGNISQGEDDNKNDYLPCDQDFEEQHDGVRRKRLSQKEIYERADVGTKKKVLNLSLNLGPYKCTYSRNGKYLLSTGNKGHIAMIDTQNLEPMCELEVDETVRCNTILHNHKLFAVGQKRYMYIYDNTGMEVNCIKDILYTYQMEFLPYHFLLVSIGEFGELVYQDISIGNIITRKKTKRGSCYIMKHNKNNGIIYLGHKNGHVTLWSPNVGESVCDIFCHYTPISAIGVQDNYLVTASVDCTYKLWDLRKLEYIKSNRAHNIISNIEISDTSLVAFTMNSHFRTYRNFFTKPELYLTHNTYGDKIHSIAFQPFEDVCCAGLGNSIKSLLVPGAGLANIDTLVNNPYETKKQVRENEVRQLLDKLPPETIHFKRDEIGKINPNMVKENYVRDDNKRYFDRKMAQSFRKKKQGRDNTKTSNTGTGGSITNEDSALNVVGGNDVESDIDSEGGNFREKHIHSKTTTDSNSKRKDLGTDPLEQRDQVQKVPTLFRRNFAKIKQKRVAQQLGSKGKMTTAHRPTWYNAIGGENQGGNRKVSQTAKVCSRDLPGHTKMKTRDLSEYTEDKEKIKMNLMQLEGGANGGGIGGGSGDYGGGSSDRLRAIENVKKLANHDFTNPFPEDEDDDIGDNWKTKKKKRKRKKERNWEREKRGKVKMDTIKEKMHESDEESGDNGKYQNDDESEDSSEESESDESDEEEKELMRELENLKRERLEKQKREKEEQEVLKKKKNNVLTNNPLINLEDSSDGEDAEENRKKRKWTDEAIFRNTYEKTEKKSAFINDTVRTAFHKKFLFKYIH</sequence>
<dbReference type="Pfam" id="PF04889">
    <property type="entry name" value="Cwf_Cwc_15"/>
    <property type="match status" value="1"/>
</dbReference>